<feature type="region of interest" description="Disordered" evidence="1">
    <location>
        <begin position="1"/>
        <end position="32"/>
    </location>
</feature>
<proteinExistence type="predicted"/>
<dbReference type="EMBL" id="DS470052">
    <property type="protein sequence ID" value="EDO30419.1"/>
    <property type="molecule type" value="Genomic_DNA"/>
</dbReference>
<feature type="compositionally biased region" description="Polar residues" evidence="1">
    <location>
        <begin position="197"/>
        <end position="211"/>
    </location>
</feature>
<feature type="region of interest" description="Disordered" evidence="1">
    <location>
        <begin position="188"/>
        <end position="217"/>
    </location>
</feature>
<dbReference type="InParanoid" id="A7T0V1"/>
<keyword evidence="3" id="KW-1185">Reference proteome</keyword>
<dbReference type="STRING" id="45351.A7T0V1"/>
<name>A7T0V1_NEMVE</name>
<feature type="compositionally biased region" description="Basic and acidic residues" evidence="1">
    <location>
        <begin position="1"/>
        <end position="26"/>
    </location>
</feature>
<dbReference type="PhylomeDB" id="A7T0V1"/>
<evidence type="ECO:0000313" key="2">
    <source>
        <dbReference type="EMBL" id="EDO30419.1"/>
    </source>
</evidence>
<organism evidence="2 3">
    <name type="scientific">Nematostella vectensis</name>
    <name type="common">Starlet sea anemone</name>
    <dbReference type="NCBI Taxonomy" id="45351"/>
    <lineage>
        <taxon>Eukaryota</taxon>
        <taxon>Metazoa</taxon>
        <taxon>Cnidaria</taxon>
        <taxon>Anthozoa</taxon>
        <taxon>Hexacorallia</taxon>
        <taxon>Actiniaria</taxon>
        <taxon>Edwardsiidae</taxon>
        <taxon>Nematostella</taxon>
    </lineage>
</organism>
<gene>
    <name evidence="2" type="ORF">NEMVEDRAFT_v1g220616</name>
</gene>
<dbReference type="Proteomes" id="UP000001593">
    <property type="component" value="Unassembled WGS sequence"/>
</dbReference>
<accession>A7T0V1</accession>
<dbReference type="OMA" id="ESPTPSC"/>
<evidence type="ECO:0000313" key="3">
    <source>
        <dbReference type="Proteomes" id="UP000001593"/>
    </source>
</evidence>
<protein>
    <submittedName>
        <fullName evidence="2">Uncharacterized protein</fullName>
    </submittedName>
</protein>
<evidence type="ECO:0000256" key="1">
    <source>
        <dbReference type="SAM" id="MobiDB-lite"/>
    </source>
</evidence>
<reference evidence="2 3" key="1">
    <citation type="journal article" date="2007" name="Science">
        <title>Sea anemone genome reveals ancestral eumetazoan gene repertoire and genomic organization.</title>
        <authorList>
            <person name="Putnam N.H."/>
            <person name="Srivastava M."/>
            <person name="Hellsten U."/>
            <person name="Dirks B."/>
            <person name="Chapman J."/>
            <person name="Salamov A."/>
            <person name="Terry A."/>
            <person name="Shapiro H."/>
            <person name="Lindquist E."/>
            <person name="Kapitonov V.V."/>
            <person name="Jurka J."/>
            <person name="Genikhovich G."/>
            <person name="Grigoriev I.V."/>
            <person name="Lucas S.M."/>
            <person name="Steele R.E."/>
            <person name="Finnerty J.R."/>
            <person name="Technau U."/>
            <person name="Martindale M.Q."/>
            <person name="Rokhsar D.S."/>
        </authorList>
    </citation>
    <scope>NUCLEOTIDE SEQUENCE [LARGE SCALE GENOMIC DNA]</scope>
    <source>
        <strain evidence="3">CH2 X CH6</strain>
    </source>
</reference>
<dbReference type="AlphaFoldDB" id="A7T0V1"/>
<sequence>MKEWEKGVEELIEKEKQSDAANKEETAAAGKTDARISSNDIYYGGKNGQCTPHPTTGSSPAYLLMRRQPRTRFSALRPSLSSQKEADTFEQNVGCVSKFAVGDKVYVLNLRAGPRWLPGIVIEVLQRSYYVHVDGYPVWKRHEDQLRPRFFESQGDNNGMPNSPPQVVDIPETPAVVPPIPTLVVPSPLTQPEVESPTPSCIEQQPSQQYSRGFYTY</sequence>
<dbReference type="HOGENOM" id="CLU_1273579_0_0_1"/>